<feature type="region of interest" description="Disordered" evidence="1">
    <location>
        <begin position="31"/>
        <end position="57"/>
    </location>
</feature>
<dbReference type="EMBL" id="CP003360">
    <property type="protein sequence ID" value="AFM23638.1"/>
    <property type="molecule type" value="Genomic_DNA"/>
</dbReference>
<dbReference type="HOGENOM" id="CLU_1913711_0_0_7"/>
<evidence type="ECO:0000313" key="3">
    <source>
        <dbReference type="Proteomes" id="UP000006055"/>
    </source>
</evidence>
<gene>
    <name evidence="2" type="ordered locus">Desti_0919</name>
</gene>
<proteinExistence type="predicted"/>
<dbReference type="AlphaFoldDB" id="I4C247"/>
<protein>
    <submittedName>
        <fullName evidence="2">Uncharacterized protein</fullName>
    </submittedName>
</protein>
<evidence type="ECO:0000313" key="2">
    <source>
        <dbReference type="EMBL" id="AFM23638.1"/>
    </source>
</evidence>
<dbReference type="KEGG" id="dti:Desti_0919"/>
<name>I4C247_DESTA</name>
<keyword evidence="3" id="KW-1185">Reference proteome</keyword>
<accession>I4C247</accession>
<reference evidence="3" key="1">
    <citation type="submission" date="2012-06" db="EMBL/GenBank/DDBJ databases">
        <title>Complete sequence of chromosome of Desulfomonile tiedjei DSM 6799.</title>
        <authorList>
            <person name="Lucas S."/>
            <person name="Copeland A."/>
            <person name="Lapidus A."/>
            <person name="Glavina del Rio T."/>
            <person name="Dalin E."/>
            <person name="Tice H."/>
            <person name="Bruce D."/>
            <person name="Goodwin L."/>
            <person name="Pitluck S."/>
            <person name="Peters L."/>
            <person name="Ovchinnikova G."/>
            <person name="Zeytun A."/>
            <person name="Lu M."/>
            <person name="Kyrpides N."/>
            <person name="Mavromatis K."/>
            <person name="Ivanova N."/>
            <person name="Brettin T."/>
            <person name="Detter J.C."/>
            <person name="Han C."/>
            <person name="Larimer F."/>
            <person name="Land M."/>
            <person name="Hauser L."/>
            <person name="Markowitz V."/>
            <person name="Cheng J.-F."/>
            <person name="Hugenholtz P."/>
            <person name="Woyke T."/>
            <person name="Wu D."/>
            <person name="Spring S."/>
            <person name="Schroeder M."/>
            <person name="Brambilla E."/>
            <person name="Klenk H.-P."/>
            <person name="Eisen J.A."/>
        </authorList>
    </citation>
    <scope>NUCLEOTIDE SEQUENCE [LARGE SCALE GENOMIC DNA]</scope>
    <source>
        <strain evidence="3">ATCC 49306 / DSM 6799 / DCB-1</strain>
    </source>
</reference>
<dbReference type="Proteomes" id="UP000006055">
    <property type="component" value="Chromosome"/>
</dbReference>
<sequence length="132" mass="15062">MRAPKRKHVLPRQIERPEVVNGAAIAERVSYIGSPEHKDTPSFAGQPRPRADASLCDRQLSQDHERVTQWLQTAILRGAIGGMYEGDFPRYVWYKDGDVVYEARLVNRESGEYKGYPLNKTEWPEGLDSIYG</sequence>
<evidence type="ECO:0000256" key="1">
    <source>
        <dbReference type="SAM" id="MobiDB-lite"/>
    </source>
</evidence>
<organism evidence="2 3">
    <name type="scientific">Desulfomonile tiedjei (strain ATCC 49306 / DSM 6799 / DCB-1)</name>
    <dbReference type="NCBI Taxonomy" id="706587"/>
    <lineage>
        <taxon>Bacteria</taxon>
        <taxon>Pseudomonadati</taxon>
        <taxon>Thermodesulfobacteriota</taxon>
        <taxon>Desulfomonilia</taxon>
        <taxon>Desulfomonilales</taxon>
        <taxon>Desulfomonilaceae</taxon>
        <taxon>Desulfomonile</taxon>
    </lineage>
</organism>